<organism evidence="1">
    <name type="scientific">hydrothermal vent metagenome</name>
    <dbReference type="NCBI Taxonomy" id="652676"/>
    <lineage>
        <taxon>unclassified sequences</taxon>
        <taxon>metagenomes</taxon>
        <taxon>ecological metagenomes</taxon>
    </lineage>
</organism>
<proteinExistence type="predicted"/>
<reference evidence="1" key="1">
    <citation type="submission" date="2018-06" db="EMBL/GenBank/DDBJ databases">
        <authorList>
            <person name="Zhirakovskaya E."/>
        </authorList>
    </citation>
    <scope>NUCLEOTIDE SEQUENCE</scope>
</reference>
<evidence type="ECO:0000313" key="1">
    <source>
        <dbReference type="EMBL" id="VAW67937.1"/>
    </source>
</evidence>
<protein>
    <submittedName>
        <fullName evidence="1">Uncharacterized protein</fullName>
    </submittedName>
</protein>
<name>A0A3B0XXG3_9ZZZZ</name>
<accession>A0A3B0XXG3</accession>
<dbReference type="AlphaFoldDB" id="A0A3B0XXG3"/>
<gene>
    <name evidence="1" type="ORF">MNBD_GAMMA10-2874</name>
</gene>
<sequence>MEYNNSNQITMVSVERIDKGLKISYRPMLETLYYCPGIKINETPQNIEISFVRCDIKNTCPVTLKANHAAEQGIDYITIENNNKPVFAKFKDSTLRLSAEN</sequence>
<dbReference type="EMBL" id="UOFJ01000301">
    <property type="protein sequence ID" value="VAW67937.1"/>
    <property type="molecule type" value="Genomic_DNA"/>
</dbReference>